<evidence type="ECO:0000313" key="2">
    <source>
        <dbReference type="EMBL" id="TDR38873.1"/>
    </source>
</evidence>
<dbReference type="Proteomes" id="UP000295293">
    <property type="component" value="Unassembled WGS sequence"/>
</dbReference>
<name>A0A4R6YN17_9GAMM</name>
<sequence length="274" mass="29400">MRCLDILVHMRHYQGNPPALRAALALHRRIDACLHGLYVAPIPPAAFTSPETVAVLVHESDRHYREASVAEPWWQQQLDAAGARGDWLVAQSDALDAIAYAARWCDLIVIERPQQQPDAPLGWGLVSRSAFAAGVPLLVVPESADVGELGKNVVILWNGSREAIRAVHGALPILHKADSVTVLDGETRGNGGGLLQLPGFDLRRHLATHGIAAQFQSYSAPADRGAGLLAAARATGADLVVMGAWGHSRLAELIVGGVTRHLFQHADRALFVAH</sequence>
<dbReference type="Gene3D" id="3.40.50.12370">
    <property type="match status" value="1"/>
</dbReference>
<dbReference type="SUPFAM" id="SSF52402">
    <property type="entry name" value="Adenine nucleotide alpha hydrolases-like"/>
    <property type="match status" value="2"/>
</dbReference>
<feature type="domain" description="UspA" evidence="1">
    <location>
        <begin position="225"/>
        <end position="270"/>
    </location>
</feature>
<proteinExistence type="predicted"/>
<comment type="caution">
    <text evidence="2">The sequence shown here is derived from an EMBL/GenBank/DDBJ whole genome shotgun (WGS) entry which is preliminary data.</text>
</comment>
<dbReference type="AlphaFoldDB" id="A0A4R6YN17"/>
<dbReference type="RefSeq" id="WP_133821095.1">
    <property type="nucleotide sequence ID" value="NZ_SNZH01000018.1"/>
</dbReference>
<dbReference type="InterPro" id="IPR006016">
    <property type="entry name" value="UspA"/>
</dbReference>
<gene>
    <name evidence="2" type="ORF">DFR29_11816</name>
</gene>
<protein>
    <submittedName>
        <fullName evidence="2">Universal stress protein family protein</fullName>
    </submittedName>
</protein>
<organism evidence="2 3">
    <name type="scientific">Tahibacter aquaticus</name>
    <dbReference type="NCBI Taxonomy" id="520092"/>
    <lineage>
        <taxon>Bacteria</taxon>
        <taxon>Pseudomonadati</taxon>
        <taxon>Pseudomonadota</taxon>
        <taxon>Gammaproteobacteria</taxon>
        <taxon>Lysobacterales</taxon>
        <taxon>Rhodanobacteraceae</taxon>
        <taxon>Tahibacter</taxon>
    </lineage>
</organism>
<dbReference type="OrthoDB" id="9804721at2"/>
<evidence type="ECO:0000313" key="3">
    <source>
        <dbReference type="Proteomes" id="UP000295293"/>
    </source>
</evidence>
<dbReference type="Pfam" id="PF00582">
    <property type="entry name" value="Usp"/>
    <property type="match status" value="1"/>
</dbReference>
<keyword evidence="3" id="KW-1185">Reference proteome</keyword>
<dbReference type="EMBL" id="SNZH01000018">
    <property type="protein sequence ID" value="TDR38873.1"/>
    <property type="molecule type" value="Genomic_DNA"/>
</dbReference>
<reference evidence="2 3" key="1">
    <citation type="submission" date="2019-03" db="EMBL/GenBank/DDBJ databases">
        <title>Genomic Encyclopedia of Type Strains, Phase IV (KMG-IV): sequencing the most valuable type-strain genomes for metagenomic binning, comparative biology and taxonomic classification.</title>
        <authorList>
            <person name="Goeker M."/>
        </authorList>
    </citation>
    <scope>NUCLEOTIDE SEQUENCE [LARGE SCALE GENOMIC DNA]</scope>
    <source>
        <strain evidence="2 3">DSM 21667</strain>
    </source>
</reference>
<evidence type="ECO:0000259" key="1">
    <source>
        <dbReference type="Pfam" id="PF00582"/>
    </source>
</evidence>
<accession>A0A4R6YN17</accession>